<dbReference type="Proteomes" id="UP000250043">
    <property type="component" value="Unassembled WGS sequence"/>
</dbReference>
<sequence length="153" mass="17168">MARRRGMSDASARWRLVADKNCMADWWLPAQRAKLSAECTVNISAEDTPELPSGLDKADIPLPEFDPPEFNAAQFLAPEPEQNCSETSRPSKCTRIKELVNEEYGGIPKRPWVEPCSGAGAVLEEGTIVFETHCKHQKEKQEPPWAPFDSRDE</sequence>
<organism evidence="1 2">
    <name type="scientific">Obba rivulosa</name>
    <dbReference type="NCBI Taxonomy" id="1052685"/>
    <lineage>
        <taxon>Eukaryota</taxon>
        <taxon>Fungi</taxon>
        <taxon>Dikarya</taxon>
        <taxon>Basidiomycota</taxon>
        <taxon>Agaricomycotina</taxon>
        <taxon>Agaricomycetes</taxon>
        <taxon>Polyporales</taxon>
        <taxon>Gelatoporiaceae</taxon>
        <taxon>Obba</taxon>
    </lineage>
</organism>
<proteinExistence type="predicted"/>
<name>A0A8E2AFQ6_9APHY</name>
<evidence type="ECO:0000313" key="2">
    <source>
        <dbReference type="Proteomes" id="UP000250043"/>
    </source>
</evidence>
<reference evidence="1 2" key="1">
    <citation type="submission" date="2016-07" db="EMBL/GenBank/DDBJ databases">
        <title>Draft genome of the white-rot fungus Obba rivulosa 3A-2.</title>
        <authorList>
            <consortium name="DOE Joint Genome Institute"/>
            <person name="Miettinen O."/>
            <person name="Riley R."/>
            <person name="Acob R."/>
            <person name="Barry K."/>
            <person name="Cullen D."/>
            <person name="De Vries R."/>
            <person name="Hainaut M."/>
            <person name="Hatakka A."/>
            <person name="Henrissat B."/>
            <person name="Hilden K."/>
            <person name="Kuo R."/>
            <person name="Labutti K."/>
            <person name="Lipzen A."/>
            <person name="Makela M.R."/>
            <person name="Sandor L."/>
            <person name="Spatafora J.W."/>
            <person name="Grigoriev I.V."/>
            <person name="Hibbett D.S."/>
        </authorList>
    </citation>
    <scope>NUCLEOTIDE SEQUENCE [LARGE SCALE GENOMIC DNA]</scope>
    <source>
        <strain evidence="1 2">3A-2</strain>
    </source>
</reference>
<dbReference type="AlphaFoldDB" id="A0A8E2AFQ6"/>
<gene>
    <name evidence="1" type="ORF">OBBRIDRAFT_808853</name>
</gene>
<evidence type="ECO:0000313" key="1">
    <source>
        <dbReference type="EMBL" id="OCH83643.1"/>
    </source>
</evidence>
<keyword evidence="2" id="KW-1185">Reference proteome</keyword>
<accession>A0A8E2AFQ6</accession>
<protein>
    <submittedName>
        <fullName evidence="1">Uncharacterized protein</fullName>
    </submittedName>
</protein>
<dbReference type="EMBL" id="KV722901">
    <property type="protein sequence ID" value="OCH83643.1"/>
    <property type="molecule type" value="Genomic_DNA"/>
</dbReference>